<sequence>MARPALLEARGTVGVGPRIEAEPRGWTAGGGVGYTKPPPPLPGTSPAGGAWGAPPEKPPVPGGGIDAPPSATGGSPGGGTGLAVGAVVSPDTKDRCRTWRTTAGGGGAGRGGATEGGWRRRMGGGVAYGCADHGEDAGIGRPTI</sequence>
<reference evidence="2" key="2">
    <citation type="submission" date="2015-07" db="EMBL/GenBank/DDBJ databases">
        <authorList>
            <person name="Noorani M."/>
        </authorList>
    </citation>
    <scope>NUCLEOTIDE SEQUENCE</scope>
    <source>
        <strain evidence="2">Yugu1</strain>
    </source>
</reference>
<protein>
    <submittedName>
        <fullName evidence="2">Uncharacterized protein</fullName>
    </submittedName>
</protein>
<feature type="region of interest" description="Disordered" evidence="1">
    <location>
        <begin position="18"/>
        <end position="119"/>
    </location>
</feature>
<dbReference type="EMBL" id="CM003528">
    <property type="protein sequence ID" value="RCV07414.1"/>
    <property type="molecule type" value="Genomic_DNA"/>
</dbReference>
<evidence type="ECO:0000313" key="2">
    <source>
        <dbReference type="EMBL" id="RCV07414.1"/>
    </source>
</evidence>
<evidence type="ECO:0000256" key="1">
    <source>
        <dbReference type="SAM" id="MobiDB-lite"/>
    </source>
</evidence>
<proteinExistence type="predicted"/>
<dbReference type="AlphaFoldDB" id="A0A368PPJ3"/>
<accession>A0A368PPJ3</accession>
<name>A0A368PPJ3_SETIT</name>
<organism evidence="2">
    <name type="scientific">Setaria italica</name>
    <name type="common">Foxtail millet</name>
    <name type="synonym">Panicum italicum</name>
    <dbReference type="NCBI Taxonomy" id="4555"/>
    <lineage>
        <taxon>Eukaryota</taxon>
        <taxon>Viridiplantae</taxon>
        <taxon>Streptophyta</taxon>
        <taxon>Embryophyta</taxon>
        <taxon>Tracheophyta</taxon>
        <taxon>Spermatophyta</taxon>
        <taxon>Magnoliopsida</taxon>
        <taxon>Liliopsida</taxon>
        <taxon>Poales</taxon>
        <taxon>Poaceae</taxon>
        <taxon>PACMAD clade</taxon>
        <taxon>Panicoideae</taxon>
        <taxon>Panicodae</taxon>
        <taxon>Paniceae</taxon>
        <taxon>Cenchrinae</taxon>
        <taxon>Setaria</taxon>
    </lineage>
</organism>
<feature type="compositionally biased region" description="Gly residues" evidence="1">
    <location>
        <begin position="103"/>
        <end position="115"/>
    </location>
</feature>
<reference evidence="2" key="1">
    <citation type="journal article" date="2012" name="Nat. Biotechnol.">
        <title>Reference genome sequence of the model plant Setaria.</title>
        <authorList>
            <person name="Bennetzen J.L."/>
            <person name="Schmutz J."/>
            <person name="Wang H."/>
            <person name="Percifield R."/>
            <person name="Hawkins J."/>
            <person name="Pontaroli A.C."/>
            <person name="Estep M."/>
            <person name="Feng L."/>
            <person name="Vaughn J.N."/>
            <person name="Grimwood J."/>
            <person name="Jenkins J."/>
            <person name="Barry K."/>
            <person name="Lindquist E."/>
            <person name="Hellsten U."/>
            <person name="Deshpande S."/>
            <person name="Wang X."/>
            <person name="Wu X."/>
            <person name="Mitros T."/>
            <person name="Triplett J."/>
            <person name="Yang X."/>
            <person name="Ye C.Y."/>
            <person name="Mauro-Herrera M."/>
            <person name="Wang L."/>
            <person name="Li P."/>
            <person name="Sharma M."/>
            <person name="Sharma R."/>
            <person name="Ronald P.C."/>
            <person name="Panaud O."/>
            <person name="Kellogg E.A."/>
            <person name="Brutnell T.P."/>
            <person name="Doust A.N."/>
            <person name="Tuskan G.A."/>
            <person name="Rokhsar D."/>
            <person name="Devos K.M."/>
        </authorList>
    </citation>
    <scope>NUCLEOTIDE SEQUENCE [LARGE SCALE GENOMIC DNA]</scope>
    <source>
        <strain evidence="2">Yugu1</strain>
    </source>
</reference>
<gene>
    <name evidence="2" type="ORF">SETIT_1G242600v2</name>
</gene>